<comment type="caution">
    <text evidence="1">The sequence shown here is derived from an EMBL/GenBank/DDBJ whole genome shotgun (WGS) entry which is preliminary data.</text>
</comment>
<protein>
    <submittedName>
        <fullName evidence="1">Uncharacterized protein</fullName>
    </submittedName>
</protein>
<dbReference type="Proteomes" id="UP001569904">
    <property type="component" value="Unassembled WGS sequence"/>
</dbReference>
<evidence type="ECO:0000313" key="1">
    <source>
        <dbReference type="EMBL" id="MFA1556532.1"/>
    </source>
</evidence>
<organism evidence="1 2">
    <name type="scientific">Actinomadura chokoriensis</name>
    <dbReference type="NCBI Taxonomy" id="454156"/>
    <lineage>
        <taxon>Bacteria</taxon>
        <taxon>Bacillati</taxon>
        <taxon>Actinomycetota</taxon>
        <taxon>Actinomycetes</taxon>
        <taxon>Streptosporangiales</taxon>
        <taxon>Thermomonosporaceae</taxon>
        <taxon>Actinomadura</taxon>
    </lineage>
</organism>
<dbReference type="RefSeq" id="WP_371943268.1">
    <property type="nucleotide sequence ID" value="NZ_JAXCEH010000015.1"/>
</dbReference>
<accession>A0ABV4R0Y6</accession>
<keyword evidence="2" id="KW-1185">Reference proteome</keyword>
<sequence>MLVDQVITAHPAERAQAASMRPAEPGEIWTPAMLRTFLKIVWSRTPLLATGRRFTPQSRDVDLDGTSTQVEGPTSLFVGERIEGTTKSCGPAS</sequence>
<gene>
    <name evidence="1" type="ORF">SM436_22810</name>
</gene>
<proteinExistence type="predicted"/>
<evidence type="ECO:0000313" key="2">
    <source>
        <dbReference type="Proteomes" id="UP001569904"/>
    </source>
</evidence>
<dbReference type="EMBL" id="JAXCEH010000015">
    <property type="protein sequence ID" value="MFA1556532.1"/>
    <property type="molecule type" value="Genomic_DNA"/>
</dbReference>
<name>A0ABV4R0Y6_9ACTN</name>
<reference evidence="1 2" key="1">
    <citation type="submission" date="2023-11" db="EMBL/GenBank/DDBJ databases">
        <title>Actinomadura monticuli sp. nov., isolated from volcanic ash.</title>
        <authorList>
            <person name="Lee S.D."/>
            <person name="Yang H."/>
            <person name="Kim I.S."/>
        </authorList>
    </citation>
    <scope>NUCLEOTIDE SEQUENCE [LARGE SCALE GENOMIC DNA]</scope>
    <source>
        <strain evidence="1 2">DSM 45346</strain>
    </source>
</reference>